<feature type="active site" description="Nucleophile" evidence="5">
    <location>
        <position position="399"/>
    </location>
</feature>
<organism evidence="7 8">
    <name type="scientific">Methyloligella halotolerans</name>
    <dbReference type="NCBI Taxonomy" id="1177755"/>
    <lineage>
        <taxon>Bacteria</taxon>
        <taxon>Pseudomonadati</taxon>
        <taxon>Pseudomonadota</taxon>
        <taxon>Alphaproteobacteria</taxon>
        <taxon>Hyphomicrobiales</taxon>
        <taxon>Hyphomicrobiaceae</taxon>
        <taxon>Methyloligella</taxon>
    </lineage>
</organism>
<evidence type="ECO:0000313" key="7">
    <source>
        <dbReference type="EMBL" id="ODA67945.1"/>
    </source>
</evidence>
<dbReference type="InterPro" id="IPR035926">
    <property type="entry name" value="NusB-like_sf"/>
</dbReference>
<dbReference type="CDD" id="cd02440">
    <property type="entry name" value="AdoMet_MTases"/>
    <property type="match status" value="1"/>
</dbReference>
<feature type="binding site" evidence="5">
    <location>
        <position position="304"/>
    </location>
    <ligand>
        <name>S-adenosyl-L-methionine</name>
        <dbReference type="ChEBI" id="CHEBI:59789"/>
    </ligand>
</feature>
<gene>
    <name evidence="7" type="ORF">A7A08_01114</name>
</gene>
<dbReference type="EMBL" id="MASI01000002">
    <property type="protein sequence ID" value="ODA67945.1"/>
    <property type="molecule type" value="Genomic_DNA"/>
</dbReference>
<dbReference type="Gene3D" id="1.10.940.10">
    <property type="entry name" value="NusB-like"/>
    <property type="match status" value="1"/>
</dbReference>
<dbReference type="PROSITE" id="PS51686">
    <property type="entry name" value="SAM_MT_RSMB_NOP"/>
    <property type="match status" value="1"/>
</dbReference>
<dbReference type="GO" id="GO:0006355">
    <property type="term" value="P:regulation of DNA-templated transcription"/>
    <property type="evidence" value="ECO:0007669"/>
    <property type="project" value="InterPro"/>
</dbReference>
<comment type="similarity">
    <text evidence="5">Belongs to the class I-like SAM-binding methyltransferase superfamily. RsmB/NOP family.</text>
</comment>
<dbReference type="Pfam" id="PF01189">
    <property type="entry name" value="Methyltr_RsmB-F"/>
    <property type="match status" value="1"/>
</dbReference>
<dbReference type="InterPro" id="IPR001678">
    <property type="entry name" value="MeTrfase_RsmB-F_NOP2_dom"/>
</dbReference>
<comment type="caution">
    <text evidence="7">The sequence shown here is derived from an EMBL/GenBank/DDBJ whole genome shotgun (WGS) entry which is preliminary data.</text>
</comment>
<evidence type="ECO:0000259" key="6">
    <source>
        <dbReference type="PROSITE" id="PS51686"/>
    </source>
</evidence>
<dbReference type="Proteomes" id="UP000095087">
    <property type="component" value="Unassembled WGS sequence"/>
</dbReference>
<feature type="domain" description="SAM-dependent MTase RsmB/NOP-type" evidence="6">
    <location>
        <begin position="175"/>
        <end position="471"/>
    </location>
</feature>
<dbReference type="Gene3D" id="3.40.50.150">
    <property type="entry name" value="Vaccinia Virus protein VP39"/>
    <property type="match status" value="1"/>
</dbReference>
<dbReference type="Pfam" id="PF01029">
    <property type="entry name" value="NusB"/>
    <property type="match status" value="1"/>
</dbReference>
<dbReference type="PANTHER" id="PTHR22807:SF61">
    <property type="entry name" value="NOL1_NOP2_SUN FAMILY PROTEIN _ ANTITERMINATION NUSB DOMAIN-CONTAINING PROTEIN"/>
    <property type="match status" value="1"/>
</dbReference>
<evidence type="ECO:0000256" key="2">
    <source>
        <dbReference type="ARBA" id="ARBA00022679"/>
    </source>
</evidence>
<dbReference type="GO" id="GO:0008173">
    <property type="term" value="F:RNA methyltransferase activity"/>
    <property type="evidence" value="ECO:0007669"/>
    <property type="project" value="InterPro"/>
</dbReference>
<dbReference type="STRING" id="1177755.A7A08_01114"/>
<keyword evidence="1 5" id="KW-0489">Methyltransferase</keyword>
<name>A0A1E2S0U6_9HYPH</name>
<protein>
    <submittedName>
        <fullName evidence="7">Ribosomal RNA small subunit methyltransferase B</fullName>
        <ecNumber evidence="7">2.1.1.176</ecNumber>
    </submittedName>
</protein>
<dbReference type="SUPFAM" id="SSF48013">
    <property type="entry name" value="NusB-like"/>
    <property type="match status" value="1"/>
</dbReference>
<dbReference type="InterPro" id="IPR023267">
    <property type="entry name" value="RCMT"/>
</dbReference>
<reference evidence="7 8" key="1">
    <citation type="submission" date="2016-07" db="EMBL/GenBank/DDBJ databases">
        <title>Draft genome sequence of Methyloligella halotolerans C2T (VKM B-2706T=CCUG 61687T=DSM 25045T), a halotolerant polyhydroxybutyrate accumulating methylotroph.</title>
        <authorList>
            <person name="Vasilenko O.V."/>
            <person name="Doronina N.V."/>
            <person name="Poroshina M.N."/>
            <person name="Tarlachkov S.V."/>
            <person name="Trotsenko Y.A."/>
        </authorList>
    </citation>
    <scope>NUCLEOTIDE SEQUENCE [LARGE SCALE GENOMIC DNA]</scope>
    <source>
        <strain evidence="7 8">VKM B-2706</strain>
    </source>
</reference>
<feature type="binding site" evidence="5">
    <location>
        <position position="330"/>
    </location>
    <ligand>
        <name>S-adenosyl-L-methionine</name>
        <dbReference type="ChEBI" id="CHEBI:59789"/>
    </ligand>
</feature>
<keyword evidence="2 5" id="KW-0808">Transferase</keyword>
<evidence type="ECO:0000256" key="4">
    <source>
        <dbReference type="ARBA" id="ARBA00022884"/>
    </source>
</evidence>
<dbReference type="PANTHER" id="PTHR22807">
    <property type="entry name" value="NOP2 YEAST -RELATED NOL1/NOP2/FMU SUN DOMAIN-CONTAINING"/>
    <property type="match status" value="1"/>
</dbReference>
<evidence type="ECO:0000256" key="3">
    <source>
        <dbReference type="ARBA" id="ARBA00022691"/>
    </source>
</evidence>
<feature type="binding site" evidence="5">
    <location>
        <begin position="283"/>
        <end position="289"/>
    </location>
    <ligand>
        <name>S-adenosyl-L-methionine</name>
        <dbReference type="ChEBI" id="CHEBI:59789"/>
    </ligand>
</feature>
<accession>A0A1E2S0U6</accession>
<keyword evidence="8" id="KW-1185">Reference proteome</keyword>
<dbReference type="EC" id="2.1.1.176" evidence="7"/>
<dbReference type="InterPro" id="IPR049560">
    <property type="entry name" value="MeTrfase_RsmB-F_NOP2_cat"/>
</dbReference>
<keyword evidence="3 5" id="KW-0949">S-adenosyl-L-methionine</keyword>
<dbReference type="GO" id="GO:0001510">
    <property type="term" value="P:RNA methylation"/>
    <property type="evidence" value="ECO:0007669"/>
    <property type="project" value="InterPro"/>
</dbReference>
<sequence length="472" mass="51027">MAEQFAPLLCSSKKAIPMASPAAPSRASEARASDAQVGLAARRAAADVLTAILVKKQPLDLTLGKSLSTGHMANLPPRDRALTRAIVMASLRHKGQLDAILLRFLEKGFPPKSGTLYAILLSAAAQLVLLETPAHAAIDLAVTLTRYDAQAKRFDKLANAVLRKVSQQGKALADEMDAAKVNTPDWLWERWSRYYGEENTRAIAELNMLEPPLDLTVKSDPEGWAKRLDGHVLPGGGVRLIPKGRIEAIEGYDEGAWWVQDLAASLPAKLFKDIAGKRVLDLCAAPGGKSAQLAAAGASVLALDISENRLKVLKENLKRLDLPCDTALGDAATWYSEERFDAILLDAPCSSTGTIRRHPDIAYLKTEEDLPSMVNLQRRLLDNAAKLLKPGGTLVYSTCSLEPEEGEGQIASLLSTHGRLHIDRIQPDEVFGHSAWITQTGTLRTLPPSFKMDAPELGGMDGFFAARLVLAS</sequence>
<proteinExistence type="inferred from homology"/>
<dbReference type="InterPro" id="IPR006027">
    <property type="entry name" value="NusB_RsmB_TIM44"/>
</dbReference>
<evidence type="ECO:0000256" key="1">
    <source>
        <dbReference type="ARBA" id="ARBA00022603"/>
    </source>
</evidence>
<dbReference type="PRINTS" id="PR02008">
    <property type="entry name" value="RCMTFAMILY"/>
</dbReference>
<keyword evidence="4 5" id="KW-0694">RNA-binding</keyword>
<dbReference type="InterPro" id="IPR029063">
    <property type="entry name" value="SAM-dependent_MTases_sf"/>
</dbReference>
<evidence type="ECO:0000256" key="5">
    <source>
        <dbReference type="PROSITE-ProRule" id="PRU01023"/>
    </source>
</evidence>
<evidence type="ECO:0000313" key="8">
    <source>
        <dbReference type="Proteomes" id="UP000095087"/>
    </source>
</evidence>
<dbReference type="FunFam" id="3.40.50.150:FF:000257">
    <property type="entry name" value="16S rRNA methyltransferase"/>
    <property type="match status" value="1"/>
</dbReference>
<dbReference type="AlphaFoldDB" id="A0A1E2S0U6"/>
<dbReference type="PATRIC" id="fig|1177755.3.peg.1116"/>
<dbReference type="SUPFAM" id="SSF53335">
    <property type="entry name" value="S-adenosyl-L-methionine-dependent methyltransferases"/>
    <property type="match status" value="1"/>
</dbReference>
<feature type="binding site" evidence="5">
    <location>
        <position position="346"/>
    </location>
    <ligand>
        <name>S-adenosyl-L-methionine</name>
        <dbReference type="ChEBI" id="CHEBI:59789"/>
    </ligand>
</feature>
<dbReference type="GO" id="GO:0003723">
    <property type="term" value="F:RNA binding"/>
    <property type="evidence" value="ECO:0007669"/>
    <property type="project" value="UniProtKB-UniRule"/>
</dbReference>